<dbReference type="Proteomes" id="UP000278807">
    <property type="component" value="Unassembled WGS sequence"/>
</dbReference>
<feature type="domain" description="Synergin gamma C-terminal" evidence="1">
    <location>
        <begin position="206"/>
        <end position="378"/>
    </location>
</feature>
<dbReference type="PANTHER" id="PTHR15463">
    <property type="entry name" value="AP1 GAMMA SUBUNIT BINDING PROTEIN 1"/>
    <property type="match status" value="1"/>
</dbReference>
<dbReference type="InterPro" id="IPR039656">
    <property type="entry name" value="SYNRG"/>
</dbReference>
<dbReference type="EMBL" id="UZAE01000154">
    <property type="protein sequence ID" value="VDN96396.1"/>
    <property type="molecule type" value="Genomic_DNA"/>
</dbReference>
<reference evidence="2 3" key="2">
    <citation type="submission" date="2018-11" db="EMBL/GenBank/DDBJ databases">
        <authorList>
            <consortium name="Pathogen Informatics"/>
        </authorList>
    </citation>
    <scope>NUCLEOTIDE SEQUENCE [LARGE SCALE GENOMIC DNA]</scope>
</reference>
<evidence type="ECO:0000313" key="3">
    <source>
        <dbReference type="Proteomes" id="UP000278807"/>
    </source>
</evidence>
<dbReference type="OrthoDB" id="6270527at2759"/>
<accession>A0A0R3T109</accession>
<dbReference type="InterPro" id="IPR059024">
    <property type="entry name" value="SYNRG_C"/>
</dbReference>
<dbReference type="PANTHER" id="PTHR15463:SF2">
    <property type="entry name" value="SYNERGIN GAMMA"/>
    <property type="match status" value="1"/>
</dbReference>
<proteinExistence type="predicted"/>
<dbReference type="WBParaSite" id="HNAJ_0000053601-mRNA-1">
    <property type="protein sequence ID" value="HNAJ_0000053601-mRNA-1"/>
    <property type="gene ID" value="HNAJ_0000053601"/>
</dbReference>
<keyword evidence="3" id="KW-1185">Reference proteome</keyword>
<gene>
    <name evidence="2" type="ORF">HNAJ_LOCUS537</name>
</gene>
<sequence>MDVKQHEEQKINFAKTKAKLENMKPDPSISIDEFISKILVSNGSKDIPGSHSNPAKANSEVKNPCFASNVESLNNSADFWDNFQSSSTITQSNEVENPVNDDDFDEFTSFSPSFISTNLKPIPEISTDRSQPRIPNNAVSVAVNFTNGDVFEGSPTKASVVEQIEVQPPTITETTLDEDGFEEYFKHFQGCSFESAPSPIIPHKQPQKELPTDGWLRCLTESRSMLDESASALSPLASDSDTDAFLSTPRGCDFIYELIEIYGICQRIRLAASISNVSDPRLLKILSQIDQTWSDLAKFVKSNEHKQMLNLCLAESIKATSAVDALSVEPNCGVCVTPVSPSNRFGPGSATISLAGRVYHASCANLWVNRIEFSLPSLLAP</sequence>
<organism evidence="4">
    <name type="scientific">Rodentolepis nana</name>
    <name type="common">Dwarf tapeworm</name>
    <name type="synonym">Hymenolepis nana</name>
    <dbReference type="NCBI Taxonomy" id="102285"/>
    <lineage>
        <taxon>Eukaryota</taxon>
        <taxon>Metazoa</taxon>
        <taxon>Spiralia</taxon>
        <taxon>Lophotrochozoa</taxon>
        <taxon>Platyhelminthes</taxon>
        <taxon>Cestoda</taxon>
        <taxon>Eucestoda</taxon>
        <taxon>Cyclophyllidea</taxon>
        <taxon>Hymenolepididae</taxon>
        <taxon>Rodentolepis</taxon>
    </lineage>
</organism>
<dbReference type="STRING" id="102285.A0A0R3T109"/>
<dbReference type="GO" id="GO:0030130">
    <property type="term" value="C:clathrin coat of trans-Golgi network vesicle"/>
    <property type="evidence" value="ECO:0007669"/>
    <property type="project" value="TreeGrafter"/>
</dbReference>
<name>A0A0R3T109_RODNA</name>
<protein>
    <submittedName>
        <fullName evidence="4">Synergin gamma</fullName>
    </submittedName>
</protein>
<dbReference type="AlphaFoldDB" id="A0A0R3T109"/>
<dbReference type="Pfam" id="PF25999">
    <property type="entry name" value="SYNRG_C"/>
    <property type="match status" value="1"/>
</dbReference>
<reference evidence="4" key="1">
    <citation type="submission" date="2017-02" db="UniProtKB">
        <authorList>
            <consortium name="WormBaseParasite"/>
        </authorList>
    </citation>
    <scope>IDENTIFICATION</scope>
</reference>
<evidence type="ECO:0000313" key="2">
    <source>
        <dbReference type="EMBL" id="VDN96396.1"/>
    </source>
</evidence>
<evidence type="ECO:0000259" key="1">
    <source>
        <dbReference type="Pfam" id="PF25999"/>
    </source>
</evidence>
<evidence type="ECO:0000313" key="4">
    <source>
        <dbReference type="WBParaSite" id="HNAJ_0000053601-mRNA-1"/>
    </source>
</evidence>